<dbReference type="PANTHER" id="PTHR43801:SF1">
    <property type="entry name" value="POLYPRENYL SYNTHETASE"/>
    <property type="match status" value="1"/>
</dbReference>
<keyword evidence="1" id="KW-1133">Transmembrane helix</keyword>
<feature type="transmembrane region" description="Helical" evidence="1">
    <location>
        <begin position="45"/>
        <end position="67"/>
    </location>
</feature>
<accession>A0ABZ2Y712</accession>
<dbReference type="Pfam" id="PF01976">
    <property type="entry name" value="DUF116"/>
    <property type="match status" value="1"/>
</dbReference>
<evidence type="ECO:0000313" key="3">
    <source>
        <dbReference type="Proteomes" id="UP001486565"/>
    </source>
</evidence>
<evidence type="ECO:0000256" key="1">
    <source>
        <dbReference type="SAM" id="Phobius"/>
    </source>
</evidence>
<sequence>MDVRVKQFAKILAAATISFLGIFIVLLTVYTYIPTYFYKFLFSLLTFIFLIAGILFISTSTFLIALYKKGTVFVFSPKILLTILKWMYPLILAIVNFFHGDKSIVNQFFIHMNNIFVESMKLKGTSKDILILIPHCVQDSQCSIKITSNLLACKACGKCKASDLKDLQEQYDCKIAIATGGTLARKAVVEYNPKYIIAVACERDLVNGILDVNAIPVYGILNQLPNGPCINTTINVQEIKDVIIRYIDANNKE</sequence>
<dbReference type="EMBL" id="CP121687">
    <property type="protein sequence ID" value="WZL70391.1"/>
    <property type="molecule type" value="Genomic_DNA"/>
</dbReference>
<keyword evidence="1" id="KW-0812">Transmembrane</keyword>
<name>A0ABZ2Y712_9FIRM</name>
<dbReference type="RefSeq" id="WP_341877354.1">
    <property type="nucleotide sequence ID" value="NZ_CP121687.1"/>
</dbReference>
<protein>
    <submittedName>
        <fullName evidence="2">DUF116 domain-containing protein</fullName>
    </submittedName>
</protein>
<gene>
    <name evidence="2" type="ORF">QBE51_02335</name>
</gene>
<organism evidence="2 3">
    <name type="scientific">Defluviitalea saccharophila</name>
    <dbReference type="NCBI Taxonomy" id="879970"/>
    <lineage>
        <taxon>Bacteria</taxon>
        <taxon>Bacillati</taxon>
        <taxon>Bacillota</taxon>
        <taxon>Clostridia</taxon>
        <taxon>Lachnospirales</taxon>
        <taxon>Defluviitaleaceae</taxon>
        <taxon>Defluviitalea</taxon>
    </lineage>
</organism>
<feature type="transmembrane region" description="Helical" evidence="1">
    <location>
        <begin position="79"/>
        <end position="98"/>
    </location>
</feature>
<dbReference type="Proteomes" id="UP001486565">
    <property type="component" value="Chromosome"/>
</dbReference>
<proteinExistence type="predicted"/>
<keyword evidence="3" id="KW-1185">Reference proteome</keyword>
<keyword evidence="1" id="KW-0472">Membrane</keyword>
<feature type="transmembrane region" description="Helical" evidence="1">
    <location>
        <begin position="12"/>
        <end position="33"/>
    </location>
</feature>
<dbReference type="InterPro" id="IPR002829">
    <property type="entry name" value="DUF116"/>
</dbReference>
<dbReference type="PANTHER" id="PTHR43801">
    <property type="entry name" value="NUCLEOTIDE-BINDING PROTEIN-RELATED"/>
    <property type="match status" value="1"/>
</dbReference>
<dbReference type="PIRSF" id="PIRSF006594">
    <property type="entry name" value="UCP006594"/>
    <property type="match status" value="1"/>
</dbReference>
<reference evidence="2 3" key="1">
    <citation type="submission" date="2023-03" db="EMBL/GenBank/DDBJ databases">
        <title>Novel Species.</title>
        <authorList>
            <person name="Ma S."/>
        </authorList>
    </citation>
    <scope>NUCLEOTIDE SEQUENCE [LARGE SCALE GENOMIC DNA]</scope>
    <source>
        <strain evidence="2 3">LIND6LT2</strain>
    </source>
</reference>
<evidence type="ECO:0000313" key="2">
    <source>
        <dbReference type="EMBL" id="WZL70391.1"/>
    </source>
</evidence>